<organism evidence="1 2">
    <name type="scientific">Candidatus Symbiobacter mobilis CR</name>
    <dbReference type="NCBI Taxonomy" id="946483"/>
    <lineage>
        <taxon>Bacteria</taxon>
        <taxon>Pseudomonadati</taxon>
        <taxon>Pseudomonadota</taxon>
        <taxon>Betaproteobacteria</taxon>
        <taxon>Burkholderiales</taxon>
        <taxon>Comamonadaceae</taxon>
    </lineage>
</organism>
<reference evidence="1 2" key="1">
    <citation type="journal article" date="2013" name="Genome Biol.">
        <title>Genomic analysis reveals key aspects of prokaryotic symbiosis in the phototrophic consortium "Chlorochromatium aggregatum".</title>
        <authorList>
            <person name="Liu Z."/>
            <person name="Muller J."/>
            <person name="Li T."/>
            <person name="Alvey R.M."/>
            <person name="Vogl K."/>
            <person name="Frigaard N.U."/>
            <person name="Rockwell N.C."/>
            <person name="Boyd E.S."/>
            <person name="Tomsho L.P."/>
            <person name="Schuster S.C."/>
            <person name="Henke P."/>
            <person name="Rohde M."/>
            <person name="Overmann J."/>
            <person name="Bryant D.A."/>
        </authorList>
    </citation>
    <scope>NUCLEOTIDE SEQUENCE [LARGE SCALE GENOMIC DNA]</scope>
    <source>
        <strain evidence="1">CR</strain>
    </source>
</reference>
<proteinExistence type="predicted"/>
<dbReference type="AlphaFoldDB" id="U5N6N8"/>
<evidence type="ECO:0000313" key="2">
    <source>
        <dbReference type="Proteomes" id="UP000017184"/>
    </source>
</evidence>
<accession>U5N6N8</accession>
<dbReference type="EMBL" id="CP004885">
    <property type="protein sequence ID" value="AGX87206.1"/>
    <property type="molecule type" value="Genomic_DNA"/>
</dbReference>
<dbReference type="KEGG" id="cbx:Cenrod_1113"/>
<name>U5N6N8_9BURK</name>
<dbReference type="Proteomes" id="UP000017184">
    <property type="component" value="Chromosome"/>
</dbReference>
<protein>
    <submittedName>
        <fullName evidence="1">Uncharacterized protein</fullName>
    </submittedName>
</protein>
<dbReference type="HOGENOM" id="CLU_2714925_0_0_4"/>
<gene>
    <name evidence="1" type="ORF">Cenrod_1113</name>
</gene>
<sequence>MRDSEQSRVPVSSSQFPQSDVLGTGVCLLAINSPIHHPKHSPLWVLDSEPHAGHEDKATCRNLQARLPRISR</sequence>
<evidence type="ECO:0000313" key="1">
    <source>
        <dbReference type="EMBL" id="AGX87206.1"/>
    </source>
</evidence>
<keyword evidence="2" id="KW-1185">Reference proteome</keyword>